<dbReference type="GO" id="GO:0009088">
    <property type="term" value="P:threonine biosynthetic process"/>
    <property type="evidence" value="ECO:0007669"/>
    <property type="project" value="UniProtKB-UniRule"/>
</dbReference>
<dbReference type="InterPro" id="IPR004450">
    <property type="entry name" value="Thr_synthase-like"/>
</dbReference>
<evidence type="ECO:0000256" key="9">
    <source>
        <dbReference type="ARBA" id="ARBA00023239"/>
    </source>
</evidence>
<dbReference type="NCBIfam" id="TIGR00260">
    <property type="entry name" value="thrC"/>
    <property type="match status" value="1"/>
</dbReference>
<evidence type="ECO:0000256" key="1">
    <source>
        <dbReference type="ARBA" id="ARBA00001933"/>
    </source>
</evidence>
<dbReference type="PROSITE" id="PS00165">
    <property type="entry name" value="DEHYDRATASE_SER_THR"/>
    <property type="match status" value="1"/>
</dbReference>
<reference evidence="15" key="1">
    <citation type="submission" date="2022-03" db="EMBL/GenBank/DDBJ databases">
        <title>Sea Food Isolates.</title>
        <authorList>
            <person name="Li c."/>
        </authorList>
    </citation>
    <scope>NUCLEOTIDE SEQUENCE</scope>
    <source>
        <strain evidence="15">19PA01SH03</strain>
    </source>
</reference>
<dbReference type="InterPro" id="IPR000634">
    <property type="entry name" value="Ser/Thr_deHydtase_PyrdxlP-BS"/>
</dbReference>
<organism evidence="15">
    <name type="scientific">bacterium 19PA01SH03</name>
    <dbReference type="NCBI Taxonomy" id="2920705"/>
    <lineage>
        <taxon>Bacteria</taxon>
    </lineage>
</organism>
<dbReference type="PANTHER" id="PTHR42690">
    <property type="entry name" value="THREONINE SYNTHASE FAMILY MEMBER"/>
    <property type="match status" value="1"/>
</dbReference>
<gene>
    <name evidence="15" type="primary">thrC</name>
    <name evidence="15" type="ORF">MRN70_03070</name>
</gene>
<keyword evidence="9 15" id="KW-0456">Lyase</keyword>
<evidence type="ECO:0000256" key="2">
    <source>
        <dbReference type="ARBA" id="ARBA00004979"/>
    </source>
</evidence>
<comment type="similarity">
    <text evidence="3">Belongs to the threonine synthase family.</text>
</comment>
<dbReference type="FunFam" id="3.40.50.1100:FF:000026">
    <property type="entry name" value="Threonine synthase"/>
    <property type="match status" value="1"/>
</dbReference>
<dbReference type="Pfam" id="PF00291">
    <property type="entry name" value="PALP"/>
    <property type="match status" value="1"/>
</dbReference>
<evidence type="ECO:0000256" key="5">
    <source>
        <dbReference type="ARBA" id="ARBA00018679"/>
    </source>
</evidence>
<evidence type="ECO:0000256" key="6">
    <source>
        <dbReference type="ARBA" id="ARBA00022605"/>
    </source>
</evidence>
<comment type="cofactor">
    <cofactor evidence="1 12">
        <name>pyridoxal 5'-phosphate</name>
        <dbReference type="ChEBI" id="CHEBI:597326"/>
    </cofactor>
</comment>
<evidence type="ECO:0000256" key="12">
    <source>
        <dbReference type="PIRSR" id="PIRSR604450-51"/>
    </source>
</evidence>
<dbReference type="AlphaFoldDB" id="A0AAU6SP88"/>
<evidence type="ECO:0000313" key="15">
    <source>
        <dbReference type="EMBL" id="XAG21821.1"/>
    </source>
</evidence>
<protein>
    <recommendedName>
        <fullName evidence="5 11">Threonine synthase</fullName>
        <ecNumber evidence="4 11">4.2.3.1</ecNumber>
    </recommendedName>
</protein>
<dbReference type="InterPro" id="IPR036052">
    <property type="entry name" value="TrpB-like_PALP_sf"/>
</dbReference>
<evidence type="ECO:0000256" key="10">
    <source>
        <dbReference type="ARBA" id="ARBA00049144"/>
    </source>
</evidence>
<sequence length="425" mass="45968">MKLYNIKENDQQVSFAQAVRQGLGRNQGLFFPAQLPTFSDIDALLDKDFISRSSKILSALIGDELAAEKVTEMVNQAFQFPAPIKAINQGIYALELFHGPTLAFKDFGGRFMAQSLAAVSDGGKITILTATSGDTGAAVAHAFYGMPNINVVILYPKGKISPLQEKLFCTLGGNIHTIAVNGDFDACQALAKQAFDDADLRQQIGLNSANSINISRLMAQICYYFEAVAQLSKAERENLVISVPSGNFGNLTAGLFAKAMGLPVKRFIAATNANDTVPRYLETGKWDPKPTVATTANAMDVSQPNNWPRIEELCRLQSWGLDTLGKGSVLDNESAQAVQELNELGYLCEPHGAIGYRLLTQQLQPGETGLFLCTAHPAKFKEVVDDILGSDIDLPAPLAKHAVMTLLSEQLDADFAQLKARLVAL</sequence>
<keyword evidence="8 12" id="KW-0663">Pyridoxal phosphate</keyword>
<name>A0AAU6SP88_UNCXX</name>
<accession>A0AAU6SP88</accession>
<dbReference type="InterPro" id="IPR051166">
    <property type="entry name" value="Threonine_Synthase"/>
</dbReference>
<evidence type="ECO:0000256" key="3">
    <source>
        <dbReference type="ARBA" id="ARBA00005517"/>
    </source>
</evidence>
<comment type="catalytic activity">
    <reaction evidence="10">
        <text>O-phospho-L-homoserine + H2O = L-threonine + phosphate</text>
        <dbReference type="Rhea" id="RHEA:10840"/>
        <dbReference type="ChEBI" id="CHEBI:15377"/>
        <dbReference type="ChEBI" id="CHEBI:43474"/>
        <dbReference type="ChEBI" id="CHEBI:57590"/>
        <dbReference type="ChEBI" id="CHEBI:57926"/>
        <dbReference type="EC" id="4.2.3.1"/>
    </reaction>
</comment>
<feature type="modified residue" description="N6-(pyridoxal phosphate)lysine" evidence="12">
    <location>
        <position position="105"/>
    </location>
</feature>
<keyword evidence="7" id="KW-0791">Threonine biosynthesis</keyword>
<dbReference type="InterPro" id="IPR029144">
    <property type="entry name" value="Thr_synth_N"/>
</dbReference>
<feature type="domain" description="Threonine synthase N-terminal" evidence="14">
    <location>
        <begin position="8"/>
        <end position="78"/>
    </location>
</feature>
<dbReference type="EC" id="4.2.3.1" evidence="4 11"/>
<evidence type="ECO:0000256" key="7">
    <source>
        <dbReference type="ARBA" id="ARBA00022697"/>
    </source>
</evidence>
<dbReference type="InterPro" id="IPR037158">
    <property type="entry name" value="Thr_synth_N_sf"/>
</dbReference>
<dbReference type="SUPFAM" id="SSF53686">
    <property type="entry name" value="Tryptophan synthase beta subunit-like PLP-dependent enzymes"/>
    <property type="match status" value="1"/>
</dbReference>
<dbReference type="GO" id="GO:0030170">
    <property type="term" value="F:pyridoxal phosphate binding"/>
    <property type="evidence" value="ECO:0007669"/>
    <property type="project" value="InterPro"/>
</dbReference>
<dbReference type="PANTHER" id="PTHR42690:SF1">
    <property type="entry name" value="THREONINE SYNTHASE-LIKE 2"/>
    <property type="match status" value="1"/>
</dbReference>
<dbReference type="Gene3D" id="3.90.1380.10">
    <property type="entry name" value="Threonine synthase, N-terminal domain"/>
    <property type="match status" value="1"/>
</dbReference>
<dbReference type="GO" id="GO:0004795">
    <property type="term" value="F:threonine synthase activity"/>
    <property type="evidence" value="ECO:0007669"/>
    <property type="project" value="UniProtKB-UniRule"/>
</dbReference>
<evidence type="ECO:0000259" key="14">
    <source>
        <dbReference type="Pfam" id="PF14821"/>
    </source>
</evidence>
<proteinExistence type="inferred from homology"/>
<evidence type="ECO:0000256" key="4">
    <source>
        <dbReference type="ARBA" id="ARBA00013028"/>
    </source>
</evidence>
<dbReference type="Gene3D" id="3.40.50.1100">
    <property type="match status" value="2"/>
</dbReference>
<keyword evidence="6" id="KW-0028">Amino-acid biosynthesis</keyword>
<dbReference type="InterPro" id="IPR001926">
    <property type="entry name" value="TrpB-like_PALP"/>
</dbReference>
<dbReference type="Pfam" id="PF14821">
    <property type="entry name" value="Thr_synth_N"/>
    <property type="match status" value="1"/>
</dbReference>
<evidence type="ECO:0000259" key="13">
    <source>
        <dbReference type="Pfam" id="PF00291"/>
    </source>
</evidence>
<evidence type="ECO:0000256" key="11">
    <source>
        <dbReference type="NCBIfam" id="TIGR00260"/>
    </source>
</evidence>
<evidence type="ECO:0000256" key="8">
    <source>
        <dbReference type="ARBA" id="ARBA00022898"/>
    </source>
</evidence>
<feature type="domain" description="Tryptophan synthase beta chain-like PALP" evidence="13">
    <location>
        <begin position="85"/>
        <end position="366"/>
    </location>
</feature>
<comment type="pathway">
    <text evidence="2">Amino-acid biosynthesis; L-threonine biosynthesis; L-threonine from L-aspartate: step 5/5.</text>
</comment>
<dbReference type="EMBL" id="CP095338">
    <property type="protein sequence ID" value="XAG21821.1"/>
    <property type="molecule type" value="Genomic_DNA"/>
</dbReference>